<name>A0ACC1NXD4_9HYPO</name>
<organism evidence="1 2">
    <name type="scientific">Zarea fungicola</name>
    <dbReference type="NCBI Taxonomy" id="93591"/>
    <lineage>
        <taxon>Eukaryota</taxon>
        <taxon>Fungi</taxon>
        <taxon>Dikarya</taxon>
        <taxon>Ascomycota</taxon>
        <taxon>Pezizomycotina</taxon>
        <taxon>Sordariomycetes</taxon>
        <taxon>Hypocreomycetidae</taxon>
        <taxon>Hypocreales</taxon>
        <taxon>Cordycipitaceae</taxon>
        <taxon>Zarea</taxon>
    </lineage>
</organism>
<protein>
    <submittedName>
        <fullName evidence="1">Uncharacterized protein</fullName>
    </submittedName>
</protein>
<gene>
    <name evidence="1" type="ORF">NQ176_g429</name>
</gene>
<keyword evidence="2" id="KW-1185">Reference proteome</keyword>
<proteinExistence type="predicted"/>
<evidence type="ECO:0000313" key="2">
    <source>
        <dbReference type="Proteomes" id="UP001143910"/>
    </source>
</evidence>
<evidence type="ECO:0000313" key="1">
    <source>
        <dbReference type="EMBL" id="KAJ2983803.1"/>
    </source>
</evidence>
<dbReference type="Proteomes" id="UP001143910">
    <property type="component" value="Unassembled WGS sequence"/>
</dbReference>
<dbReference type="EMBL" id="JANJQO010000016">
    <property type="protein sequence ID" value="KAJ2983803.1"/>
    <property type="molecule type" value="Genomic_DNA"/>
</dbReference>
<accession>A0ACC1NXD4</accession>
<comment type="caution">
    <text evidence="1">The sequence shown here is derived from an EMBL/GenBank/DDBJ whole genome shotgun (WGS) entry which is preliminary data.</text>
</comment>
<reference evidence="1" key="1">
    <citation type="submission" date="2022-08" db="EMBL/GenBank/DDBJ databases">
        <title>Genome Sequence of Lecanicillium fungicola.</title>
        <authorList>
            <person name="Buettner E."/>
        </authorList>
    </citation>
    <scope>NUCLEOTIDE SEQUENCE</scope>
    <source>
        <strain evidence="1">Babe33</strain>
    </source>
</reference>
<sequence length="275" mass="31136">MDAVKIRIAILNADEPVPAVRAIYPTYGSVFHSLLAKSAARLSDPVSAGMKLITIQSQEFNVVKNEYPSSLEGFDALLITGSAASSYEKLEWVRRLDAYVKDVYTQIPRIKMFGSCFGHQIICQSLLRDYGVRVEKDRQGWELGVHEVQLTDEFINAFITHNKSCCSSLRLQFVHADHVTLTEKEIQLPPEWIPLGRTAHCAFQGIYQPNRVLTLQGHFEFDRFINSETIKVFGAKWDNKELDAALHSMDRDDDAEQASDLVVRFLLEGRLTTES</sequence>